<dbReference type="Pfam" id="PF07690">
    <property type="entry name" value="MFS_1"/>
    <property type="match status" value="1"/>
</dbReference>
<gene>
    <name evidence="8" type="ORF">WHR41_04747</name>
</gene>
<feature type="domain" description="Major facilitator superfamily (MFS) profile" evidence="7">
    <location>
        <begin position="55"/>
        <end position="473"/>
    </location>
</feature>
<evidence type="ECO:0000313" key="8">
    <source>
        <dbReference type="EMBL" id="KAL1586108.1"/>
    </source>
</evidence>
<evidence type="ECO:0000256" key="1">
    <source>
        <dbReference type="ARBA" id="ARBA00004141"/>
    </source>
</evidence>
<reference evidence="8 9" key="1">
    <citation type="journal article" date="2020" name="Microbiol. Resour. Announc.">
        <title>Draft Genome Sequence of a Cladosporium Species Isolated from the Mesophotic Ascidian Didemnum maculosum.</title>
        <authorList>
            <person name="Gioti A."/>
            <person name="Siaperas R."/>
            <person name="Nikolaivits E."/>
            <person name="Le Goff G."/>
            <person name="Ouazzani J."/>
            <person name="Kotoulas G."/>
            <person name="Topakas E."/>
        </authorList>
    </citation>
    <scope>NUCLEOTIDE SEQUENCE [LARGE SCALE GENOMIC DNA]</scope>
    <source>
        <strain evidence="8 9">TM138-S3</strain>
    </source>
</reference>
<dbReference type="FunFam" id="1.20.1250.20:FF:000057">
    <property type="entry name" value="MFS general substrate transporter"/>
    <property type="match status" value="1"/>
</dbReference>
<dbReference type="PANTHER" id="PTHR43791:SF78">
    <property type="entry name" value="TRANSPORTER, PUTATIVE (AFU_ORTHOLOGUE AFUA_3G01370)-RELATED"/>
    <property type="match status" value="1"/>
</dbReference>
<dbReference type="GO" id="GO:0016020">
    <property type="term" value="C:membrane"/>
    <property type="evidence" value="ECO:0007669"/>
    <property type="project" value="UniProtKB-SubCell"/>
</dbReference>
<dbReference type="PANTHER" id="PTHR43791">
    <property type="entry name" value="PERMEASE-RELATED"/>
    <property type="match status" value="1"/>
</dbReference>
<dbReference type="InterPro" id="IPR036259">
    <property type="entry name" value="MFS_trans_sf"/>
</dbReference>
<protein>
    <recommendedName>
        <fullName evidence="7">Major facilitator superfamily (MFS) profile domain-containing protein</fullName>
    </recommendedName>
</protein>
<evidence type="ECO:0000313" key="9">
    <source>
        <dbReference type="Proteomes" id="UP000803884"/>
    </source>
</evidence>
<feature type="transmembrane region" description="Helical" evidence="6">
    <location>
        <begin position="144"/>
        <end position="170"/>
    </location>
</feature>
<accession>A0AB34KMS2</accession>
<name>A0AB34KMS2_9PEZI</name>
<dbReference type="Gene3D" id="1.20.1250.20">
    <property type="entry name" value="MFS general substrate transporter like domains"/>
    <property type="match status" value="2"/>
</dbReference>
<feature type="transmembrane region" description="Helical" evidence="6">
    <location>
        <begin position="51"/>
        <end position="68"/>
    </location>
</feature>
<comment type="caution">
    <text evidence="8">The sequence shown here is derived from an EMBL/GenBank/DDBJ whole genome shotgun (WGS) entry which is preliminary data.</text>
</comment>
<feature type="transmembrane region" description="Helical" evidence="6">
    <location>
        <begin position="322"/>
        <end position="343"/>
    </location>
</feature>
<feature type="transmembrane region" description="Helical" evidence="6">
    <location>
        <begin position="291"/>
        <end position="310"/>
    </location>
</feature>
<dbReference type="InterPro" id="IPR011701">
    <property type="entry name" value="MFS"/>
</dbReference>
<feature type="transmembrane region" description="Helical" evidence="6">
    <location>
        <begin position="414"/>
        <end position="436"/>
    </location>
</feature>
<proteinExistence type="predicted"/>
<keyword evidence="2" id="KW-0813">Transport</keyword>
<dbReference type="FunFam" id="1.20.1250.20:FF:000013">
    <property type="entry name" value="MFS general substrate transporter"/>
    <property type="match status" value="1"/>
</dbReference>
<evidence type="ECO:0000256" key="3">
    <source>
        <dbReference type="ARBA" id="ARBA00022692"/>
    </source>
</evidence>
<evidence type="ECO:0000256" key="2">
    <source>
        <dbReference type="ARBA" id="ARBA00022448"/>
    </source>
</evidence>
<evidence type="ECO:0000256" key="5">
    <source>
        <dbReference type="ARBA" id="ARBA00023136"/>
    </source>
</evidence>
<dbReference type="GeneID" id="96006191"/>
<dbReference type="GO" id="GO:0022857">
    <property type="term" value="F:transmembrane transporter activity"/>
    <property type="evidence" value="ECO:0007669"/>
    <property type="project" value="InterPro"/>
</dbReference>
<feature type="transmembrane region" description="Helical" evidence="6">
    <location>
        <begin position="182"/>
        <end position="204"/>
    </location>
</feature>
<feature type="transmembrane region" description="Helical" evidence="6">
    <location>
        <begin position="355"/>
        <end position="376"/>
    </location>
</feature>
<keyword evidence="5 6" id="KW-0472">Membrane</keyword>
<dbReference type="PROSITE" id="PS50850">
    <property type="entry name" value="MFS"/>
    <property type="match status" value="1"/>
</dbReference>
<feature type="transmembrane region" description="Helical" evidence="6">
    <location>
        <begin position="442"/>
        <end position="468"/>
    </location>
</feature>
<dbReference type="SUPFAM" id="SSF103473">
    <property type="entry name" value="MFS general substrate transporter"/>
    <property type="match status" value="1"/>
</dbReference>
<evidence type="ECO:0000259" key="7">
    <source>
        <dbReference type="PROSITE" id="PS50850"/>
    </source>
</evidence>
<evidence type="ECO:0000256" key="4">
    <source>
        <dbReference type="ARBA" id="ARBA00022989"/>
    </source>
</evidence>
<sequence>MDPEKTGIGHHEALNDDDVVGEKKITHEEAEHLRALSPEEKLIEKKLKKKIDALIMPTVVVVYLMNYIDRNNYAAARLQGLVEDLNLEGNQYQTGLSILFVGYVLMQVPSNAVMNYVGRPSIYIGFFTAAWGLVSLLTSQTTDFGSIVACRFILGIVEAPFFAGVLFYLSKWYTKSELNLRMSIFYSASLMSGAFGPLIAAGILSGMDGARGLGAWQWLYIIEGAITILIGLIVMVVLPDFPDTWKSLSPEEKHVANRRLALDAAEADVDEPGGMSQLRGIKLAFLDPKTWVLAIAYHGITGAAGFQNFFPTLAKETFNYDSNVINLLLAAPPYVFIIFWSLGHSLLSDRVGNRFWFFLYPVPIVLVGCFIFMFAHNNGARYFSLFLMMFIFAMNGTTYAWIANAIPRPPAKRAAALAFINSFGNAASIWTPFTYFTWSSPYFHPAMGIIIGLTAIAGICGIILRFLLERDNKRLARLENESVELSEADLKKLQKTADMEGIDIATARQLQKGYRFMI</sequence>
<dbReference type="InterPro" id="IPR020846">
    <property type="entry name" value="MFS_dom"/>
</dbReference>
<evidence type="ECO:0000256" key="6">
    <source>
        <dbReference type="SAM" id="Phobius"/>
    </source>
</evidence>
<dbReference type="RefSeq" id="XP_069229213.1">
    <property type="nucleotide sequence ID" value="XM_069373353.1"/>
</dbReference>
<dbReference type="EMBL" id="JAAQHG020000016">
    <property type="protein sequence ID" value="KAL1586108.1"/>
    <property type="molecule type" value="Genomic_DNA"/>
</dbReference>
<keyword evidence="3 6" id="KW-0812">Transmembrane</keyword>
<dbReference type="Proteomes" id="UP000803884">
    <property type="component" value="Unassembled WGS sequence"/>
</dbReference>
<dbReference type="AlphaFoldDB" id="A0AB34KMS2"/>
<keyword evidence="9" id="KW-1185">Reference proteome</keyword>
<keyword evidence="4 6" id="KW-1133">Transmembrane helix</keyword>
<feature type="transmembrane region" description="Helical" evidence="6">
    <location>
        <begin position="216"/>
        <end position="238"/>
    </location>
</feature>
<organism evidence="8 9">
    <name type="scientific">Cladosporium halotolerans</name>
    <dbReference type="NCBI Taxonomy" id="1052096"/>
    <lineage>
        <taxon>Eukaryota</taxon>
        <taxon>Fungi</taxon>
        <taxon>Dikarya</taxon>
        <taxon>Ascomycota</taxon>
        <taxon>Pezizomycotina</taxon>
        <taxon>Dothideomycetes</taxon>
        <taxon>Dothideomycetidae</taxon>
        <taxon>Cladosporiales</taxon>
        <taxon>Cladosporiaceae</taxon>
        <taxon>Cladosporium</taxon>
    </lineage>
</organism>
<feature type="transmembrane region" description="Helical" evidence="6">
    <location>
        <begin position="120"/>
        <end position="138"/>
    </location>
</feature>
<comment type="subcellular location">
    <subcellularLocation>
        <location evidence="1">Membrane</location>
        <topology evidence="1">Multi-pass membrane protein</topology>
    </subcellularLocation>
</comment>
<feature type="transmembrane region" description="Helical" evidence="6">
    <location>
        <begin position="382"/>
        <end position="402"/>
    </location>
</feature>